<comment type="caution">
    <text evidence="1">The sequence shown here is derived from an EMBL/GenBank/DDBJ whole genome shotgun (WGS) entry which is preliminary data.</text>
</comment>
<dbReference type="Proteomes" id="UP001157502">
    <property type="component" value="Chromosome 21"/>
</dbReference>
<keyword evidence="2" id="KW-1185">Reference proteome</keyword>
<name>A0ACC2FWT9_DALPE</name>
<dbReference type="EMBL" id="CM055748">
    <property type="protein sequence ID" value="KAJ7995700.1"/>
    <property type="molecule type" value="Genomic_DNA"/>
</dbReference>
<accession>A0ACC2FWT9</accession>
<proteinExistence type="predicted"/>
<gene>
    <name evidence="1" type="ORF">DPEC_G00247320</name>
</gene>
<reference evidence="1" key="1">
    <citation type="submission" date="2021-05" db="EMBL/GenBank/DDBJ databases">
        <authorList>
            <person name="Pan Q."/>
            <person name="Jouanno E."/>
            <person name="Zahm M."/>
            <person name="Klopp C."/>
            <person name="Cabau C."/>
            <person name="Louis A."/>
            <person name="Berthelot C."/>
            <person name="Parey E."/>
            <person name="Roest Crollius H."/>
            <person name="Montfort J."/>
            <person name="Robinson-Rechavi M."/>
            <person name="Bouchez O."/>
            <person name="Lampietro C."/>
            <person name="Lopez Roques C."/>
            <person name="Donnadieu C."/>
            <person name="Postlethwait J."/>
            <person name="Bobe J."/>
            <person name="Dillon D."/>
            <person name="Chandos A."/>
            <person name="von Hippel F."/>
            <person name="Guiguen Y."/>
        </authorList>
    </citation>
    <scope>NUCLEOTIDE SEQUENCE</scope>
    <source>
        <strain evidence="1">YG-Jan2019</strain>
    </source>
</reference>
<evidence type="ECO:0000313" key="1">
    <source>
        <dbReference type="EMBL" id="KAJ7995700.1"/>
    </source>
</evidence>
<evidence type="ECO:0000313" key="2">
    <source>
        <dbReference type="Proteomes" id="UP001157502"/>
    </source>
</evidence>
<protein>
    <submittedName>
        <fullName evidence="1">Uncharacterized protein</fullName>
    </submittedName>
</protein>
<sequence length="484" mass="55440">MYVSMNAQPQTRFHTCEDFGISAARKPQSGSGAMTRTDPRYTNKKIPSVRYHPDMSRKRPEEQSHTPDKNIQVKCKHVVSPSRPIQVRYHPDMTRKRPEERSHTPDKSIQVKCKPVVFPSRPIQVRYHPDMTRKRPEEHQQSPTPDKNIHVKCKPAVSPRPTQVIPHSDITRKRPEGQSPTRDKNIQVKCKQVVYPSRPVKVKECSMVSPQRPTQAKERSAVSPTYPVALTLGLGQKMDKHFVELVELKTRGQRENPKWFEWRQNRITASAAHRIAHSRFVTGKSQTPPTSYLEAITGRGPSVKTRAMTWGIEHEAEAVQRYQVLKSKALGRMLKVQECGLFIDPQRPWLAGSPDGIVEDQRTGERLLCLEVKCPYKHRENTVTQACMEDKDFCLVLQEEGQVKYSLKSNHSYYTQIQCQLAVTGLTRADLVVFTLKETAIVPVTFDPAFWNNTLAKLEKFYTEAVLPYIKDNGRDAATMRPEE</sequence>
<organism evidence="1 2">
    <name type="scientific">Dallia pectoralis</name>
    <name type="common">Alaska blackfish</name>
    <dbReference type="NCBI Taxonomy" id="75939"/>
    <lineage>
        <taxon>Eukaryota</taxon>
        <taxon>Metazoa</taxon>
        <taxon>Chordata</taxon>
        <taxon>Craniata</taxon>
        <taxon>Vertebrata</taxon>
        <taxon>Euteleostomi</taxon>
        <taxon>Actinopterygii</taxon>
        <taxon>Neopterygii</taxon>
        <taxon>Teleostei</taxon>
        <taxon>Protacanthopterygii</taxon>
        <taxon>Esociformes</taxon>
        <taxon>Umbridae</taxon>
        <taxon>Dallia</taxon>
    </lineage>
</organism>